<dbReference type="InterPro" id="IPR040980">
    <property type="entry name" value="SWI2_SNF2"/>
</dbReference>
<comment type="similarity">
    <text evidence="2">Belongs to the HsdR family.</text>
</comment>
<name>A0ABS6DQ84_9MOLU</name>
<dbReference type="CDD" id="cd22332">
    <property type="entry name" value="HsdR_N"/>
    <property type="match status" value="1"/>
</dbReference>
<protein>
    <recommendedName>
        <fullName evidence="3">type I site-specific deoxyribonuclease</fullName>
        <ecNumber evidence="3">3.1.21.3</ecNumber>
    </recommendedName>
</protein>
<keyword evidence="10" id="KW-0238">DNA-binding</keyword>
<dbReference type="RefSeq" id="WP_216489117.1">
    <property type="nucleotide sequence ID" value="NZ_JAHMHH010000003.1"/>
</dbReference>
<dbReference type="SMART" id="SM00487">
    <property type="entry name" value="DEXDc"/>
    <property type="match status" value="1"/>
</dbReference>
<dbReference type="Pfam" id="PF04313">
    <property type="entry name" value="HSDR_N"/>
    <property type="match status" value="1"/>
</dbReference>
<evidence type="ECO:0000256" key="4">
    <source>
        <dbReference type="ARBA" id="ARBA00022722"/>
    </source>
</evidence>
<dbReference type="InterPro" id="IPR055180">
    <property type="entry name" value="HsdR_RecA-like_helicase_dom_2"/>
</dbReference>
<evidence type="ECO:0000256" key="9">
    <source>
        <dbReference type="ARBA" id="ARBA00022840"/>
    </source>
</evidence>
<keyword evidence="9" id="KW-0067">ATP-binding</keyword>
<evidence type="ECO:0000259" key="11">
    <source>
        <dbReference type="PROSITE" id="PS51192"/>
    </source>
</evidence>
<keyword evidence="4" id="KW-0540">Nuclease</keyword>
<evidence type="ECO:0000256" key="1">
    <source>
        <dbReference type="ARBA" id="ARBA00000851"/>
    </source>
</evidence>
<evidence type="ECO:0000313" key="13">
    <source>
        <dbReference type="Proteomes" id="UP000718793"/>
    </source>
</evidence>
<dbReference type="PANTHER" id="PTHR30195:SF16">
    <property type="entry name" value="TYPE I RESTRICTION ENZYME ENDONUCLEASE SUBUNIT"/>
    <property type="match status" value="1"/>
</dbReference>
<evidence type="ECO:0000256" key="6">
    <source>
        <dbReference type="ARBA" id="ARBA00022747"/>
    </source>
</evidence>
<comment type="catalytic activity">
    <reaction evidence="1">
        <text>Endonucleolytic cleavage of DNA to give random double-stranded fragments with terminal 5'-phosphates, ATP is simultaneously hydrolyzed.</text>
        <dbReference type="EC" id="3.1.21.3"/>
    </reaction>
</comment>
<dbReference type="EC" id="3.1.21.3" evidence="3"/>
<dbReference type="Pfam" id="PF18766">
    <property type="entry name" value="SWI2_SNF2"/>
    <property type="match status" value="1"/>
</dbReference>
<evidence type="ECO:0000256" key="3">
    <source>
        <dbReference type="ARBA" id="ARBA00012654"/>
    </source>
</evidence>
<dbReference type="PROSITE" id="PS51192">
    <property type="entry name" value="HELICASE_ATP_BIND_1"/>
    <property type="match status" value="1"/>
</dbReference>
<evidence type="ECO:0000256" key="7">
    <source>
        <dbReference type="ARBA" id="ARBA00022759"/>
    </source>
</evidence>
<evidence type="ECO:0000256" key="2">
    <source>
        <dbReference type="ARBA" id="ARBA00008598"/>
    </source>
</evidence>
<proteinExistence type="inferred from homology"/>
<gene>
    <name evidence="12" type="ORF">KQ875_02625</name>
</gene>
<keyword evidence="12" id="KW-0347">Helicase</keyword>
<dbReference type="EMBL" id="JAHMHH010000003">
    <property type="protein sequence ID" value="MBU4692480.1"/>
    <property type="molecule type" value="Genomic_DNA"/>
</dbReference>
<organism evidence="12 13">
    <name type="scientific">Mycoplasma zalophi</name>
    <dbReference type="NCBI Taxonomy" id="191287"/>
    <lineage>
        <taxon>Bacteria</taxon>
        <taxon>Bacillati</taxon>
        <taxon>Mycoplasmatota</taxon>
        <taxon>Mollicutes</taxon>
        <taxon>Mycoplasmataceae</taxon>
        <taxon>Mycoplasma</taxon>
    </lineage>
</organism>
<dbReference type="GO" id="GO:0004386">
    <property type="term" value="F:helicase activity"/>
    <property type="evidence" value="ECO:0007669"/>
    <property type="project" value="UniProtKB-KW"/>
</dbReference>
<evidence type="ECO:0000256" key="10">
    <source>
        <dbReference type="ARBA" id="ARBA00023125"/>
    </source>
</evidence>
<accession>A0ABS6DQ84</accession>
<dbReference type="InterPro" id="IPR007409">
    <property type="entry name" value="Restrct_endonuc_type1_HsdR_N"/>
</dbReference>
<dbReference type="InterPro" id="IPR051268">
    <property type="entry name" value="Type-I_R_enzyme_R_subunit"/>
</dbReference>
<keyword evidence="8" id="KW-0378">Hydrolase</keyword>
<dbReference type="PANTHER" id="PTHR30195">
    <property type="entry name" value="TYPE I SITE-SPECIFIC DEOXYRIBONUCLEASE PROTEIN SUBUNIT M AND R"/>
    <property type="match status" value="1"/>
</dbReference>
<keyword evidence="6" id="KW-0680">Restriction system</keyword>
<evidence type="ECO:0000256" key="5">
    <source>
        <dbReference type="ARBA" id="ARBA00022741"/>
    </source>
</evidence>
<evidence type="ECO:0000313" key="12">
    <source>
        <dbReference type="EMBL" id="MBU4692480.1"/>
    </source>
</evidence>
<keyword evidence="7" id="KW-0255">Endonuclease</keyword>
<sequence length="1119" mass="133618">MESEYELQNRIVELLKIHYRDNKESQNNNAIPKVIKNANNEDLKRNWCDILNIINKDILKDKRLNISHIEIILGQLAKQTVTEIHDLLQIGTLPAYDYFQNKKPIYLKLFKGKEFEAHFDNPDAIYQIATETTFQTDNKLKSELRTDILLLINGLPIYNIELKKERSNIQKAVNQLKNYSEELFKRKIYDDAKHQVMYKFVQILVAMSENEMIYTPNQTDPQNISSKPSEWFNWTNKDNSKIHGYEQVVKTFFQIPLTHHLIARYTAANINNDQLMVLRSYQVHAIEAALKNVEEVIESQKEHQLNKIGYVWHTTGSGKTFTSFKLAQLLKRKYPDRRVVHVVDRRSLNQQTKFQFQKYANDDSSEDKYIIKISQPDNSKLLKRKLESKPDAEIIITSIQLIHEIKTIQAETEKFIFVFDEAHRSTDGEWFIQFKQNFKNAMVIGFTGTPILYEEDEESQKTLTQQIFGEEIHKYTMQEGIRDKKVLPFTIKLDYRKELLEFYGVLDSMKSKALEHQDNIEKFQCFLRDKTQFYKTYVQTSWNSIFSRNDFDNARQTFLSLLEENEQNNDLKQKLENKLESLGYFESDNYKKWIVEEIIADRQDNKTRIWSGIFATSSIEEAIWYYKQFQQDLAKSKSENKIKVSVLFDFSLSSDSANFEERTRFLNELLDKYNKDFNTAYNARDHLRDGTFKTDIEKRLAQDIKEENITKTIKDKGNSEQKLDLLIVVDQLLTGYDSKFVNTIYFDKEISQKYSIIQAISRTNRIYPNKNYGKVHFFKKPIQMKNNLEMALRMYANVTPDQFNGFIEEYKPKKLFAKILQEYNNLENIRQKLNIPEDYGKIPTNTMETEYQNLDQKTKDNITKFLESFNNLFNYRKKWYYLDQIERENFHQCPVISEKIEKTTWFDILKKRYRDLVNLIKQTSDPNKIDERSIINFEIFENNSNNIDSNFNMKVDENFLENLKKPLTKDKIIDILEKNQKWYEYNDQMIIKELIKEINDNIYVIENYNIFFSNIFEEISIYIDKYKNKKRENDINYFLELTGISAEDFQDYKDMDLSQKQILKYKYIFRLIKDKEHIDNLVKFCKVEFPDIKDIEKSNSAKIKCIRYFFEKKINNKQQ</sequence>
<keyword evidence="13" id="KW-1185">Reference proteome</keyword>
<dbReference type="InterPro" id="IPR014001">
    <property type="entry name" value="Helicase_ATP-bd"/>
</dbReference>
<evidence type="ECO:0000256" key="8">
    <source>
        <dbReference type="ARBA" id="ARBA00022801"/>
    </source>
</evidence>
<feature type="domain" description="Helicase ATP-binding" evidence="11">
    <location>
        <begin position="300"/>
        <end position="468"/>
    </location>
</feature>
<reference evidence="12" key="1">
    <citation type="submission" date="2021-06" db="EMBL/GenBank/DDBJ databases">
        <title>Novel Mycoplasma species detected in California sea lions (Zalophus californianus) from the USA.</title>
        <authorList>
            <person name="Volokhov D.V."/>
            <person name="Furtak V.A."/>
            <person name="Zagorodnyaya T.A."/>
        </authorList>
    </citation>
    <scope>NUCLEOTIDE SEQUENCE [LARGE SCALE GENOMIC DNA]</scope>
    <source>
        <strain evidence="12">CSL 5346</strain>
    </source>
</reference>
<dbReference type="Pfam" id="PF22679">
    <property type="entry name" value="T1R_D3-like"/>
    <property type="match status" value="1"/>
</dbReference>
<dbReference type="Proteomes" id="UP000718793">
    <property type="component" value="Unassembled WGS sequence"/>
</dbReference>
<comment type="caution">
    <text evidence="12">The sequence shown here is derived from an EMBL/GenBank/DDBJ whole genome shotgun (WGS) entry which is preliminary data.</text>
</comment>
<keyword evidence="5" id="KW-0547">Nucleotide-binding</keyword>